<feature type="domain" description="RRM" evidence="8">
    <location>
        <begin position="221"/>
        <end position="300"/>
    </location>
</feature>
<dbReference type="PANTHER" id="PTHR23189">
    <property type="entry name" value="RNA RECOGNITION MOTIF-CONTAINING"/>
    <property type="match status" value="1"/>
</dbReference>
<dbReference type="OrthoDB" id="10050565at2759"/>
<evidence type="ECO:0000256" key="6">
    <source>
        <dbReference type="PROSITE-ProRule" id="PRU00176"/>
    </source>
</evidence>
<dbReference type="InterPro" id="IPR016194">
    <property type="entry name" value="SPOC-like_C_dom_sf"/>
</dbReference>
<accession>A0A0N4VEW3</accession>
<gene>
    <name evidence="10" type="ORF">EVEC_LOCUS8678</name>
</gene>
<dbReference type="SMART" id="SM00360">
    <property type="entry name" value="RRM"/>
    <property type="match status" value="2"/>
</dbReference>
<dbReference type="AlphaFoldDB" id="A0A0N4VEW3"/>
<protein>
    <submittedName>
        <fullName evidence="12">RRM domain-containing protein</fullName>
    </submittedName>
</protein>
<organism evidence="12">
    <name type="scientific">Enterobius vermicularis</name>
    <name type="common">Human pinworm</name>
    <dbReference type="NCBI Taxonomy" id="51028"/>
    <lineage>
        <taxon>Eukaryota</taxon>
        <taxon>Metazoa</taxon>
        <taxon>Ecdysozoa</taxon>
        <taxon>Nematoda</taxon>
        <taxon>Chromadorea</taxon>
        <taxon>Rhabditida</taxon>
        <taxon>Spirurina</taxon>
        <taxon>Oxyuridomorpha</taxon>
        <taxon>Oxyuroidea</taxon>
        <taxon>Oxyuridae</taxon>
        <taxon>Enterobius</taxon>
    </lineage>
</organism>
<dbReference type="STRING" id="51028.A0A0N4VEW3"/>
<dbReference type="Gene3D" id="3.30.70.330">
    <property type="match status" value="2"/>
</dbReference>
<feature type="compositionally biased region" description="Basic and acidic residues" evidence="7">
    <location>
        <begin position="1"/>
        <end position="19"/>
    </location>
</feature>
<comment type="subcellular location">
    <subcellularLocation>
        <location evidence="1">Nucleus</location>
    </subcellularLocation>
</comment>
<evidence type="ECO:0000256" key="4">
    <source>
        <dbReference type="ARBA" id="ARBA00022884"/>
    </source>
</evidence>
<evidence type="ECO:0000313" key="10">
    <source>
        <dbReference type="EMBL" id="VDD93927.1"/>
    </source>
</evidence>
<reference evidence="12" key="1">
    <citation type="submission" date="2016-04" db="UniProtKB">
        <authorList>
            <consortium name="WormBaseParasite"/>
        </authorList>
    </citation>
    <scope>IDENTIFICATION</scope>
</reference>
<dbReference type="SUPFAM" id="SSF100939">
    <property type="entry name" value="SPOC domain-like"/>
    <property type="match status" value="1"/>
</dbReference>
<dbReference type="InterPro" id="IPR035979">
    <property type="entry name" value="RBD_domain_sf"/>
</dbReference>
<evidence type="ECO:0000256" key="7">
    <source>
        <dbReference type="SAM" id="MobiDB-lite"/>
    </source>
</evidence>
<dbReference type="InterPro" id="IPR012921">
    <property type="entry name" value="SPOC_C"/>
</dbReference>
<dbReference type="InterPro" id="IPR012677">
    <property type="entry name" value="Nucleotide-bd_a/b_plait_sf"/>
</dbReference>
<feature type="region of interest" description="Disordered" evidence="7">
    <location>
        <begin position="1"/>
        <end position="67"/>
    </location>
</feature>
<dbReference type="PROSITE" id="PS50102">
    <property type="entry name" value="RRM"/>
    <property type="match status" value="2"/>
</dbReference>
<dbReference type="InterPro" id="IPR000504">
    <property type="entry name" value="RRM_dom"/>
</dbReference>
<keyword evidence="3" id="KW-0597">Phosphoprotein</keyword>
<keyword evidence="11" id="KW-1185">Reference proteome</keyword>
<evidence type="ECO:0000259" key="8">
    <source>
        <dbReference type="PROSITE" id="PS50102"/>
    </source>
</evidence>
<feature type="compositionally biased region" description="Basic and acidic residues" evidence="7">
    <location>
        <begin position="29"/>
        <end position="53"/>
    </location>
</feature>
<dbReference type="Proteomes" id="UP000274131">
    <property type="component" value="Unassembled WGS sequence"/>
</dbReference>
<dbReference type="Pfam" id="PF00076">
    <property type="entry name" value="RRM_1"/>
    <property type="match status" value="1"/>
</dbReference>
<reference evidence="10 11" key="2">
    <citation type="submission" date="2018-10" db="EMBL/GenBank/DDBJ databases">
        <authorList>
            <consortium name="Pathogen Informatics"/>
        </authorList>
    </citation>
    <scope>NUCLEOTIDE SEQUENCE [LARGE SCALE GENOMIC DNA]</scope>
</reference>
<dbReference type="InterPro" id="IPR010912">
    <property type="entry name" value="SPOC_met"/>
</dbReference>
<dbReference type="SUPFAM" id="SSF54928">
    <property type="entry name" value="RNA-binding domain, RBD"/>
    <property type="match status" value="2"/>
</dbReference>
<keyword evidence="5" id="KW-0539">Nucleus</keyword>
<evidence type="ECO:0000259" key="9">
    <source>
        <dbReference type="PROSITE" id="PS50917"/>
    </source>
</evidence>
<name>A0A0N4VEW3_ENTVE</name>
<evidence type="ECO:0000256" key="5">
    <source>
        <dbReference type="ARBA" id="ARBA00023242"/>
    </source>
</evidence>
<keyword evidence="4 6" id="KW-0694">RNA-binding</keyword>
<dbReference type="GO" id="GO:0003723">
    <property type="term" value="F:RNA binding"/>
    <property type="evidence" value="ECO:0007669"/>
    <property type="project" value="UniProtKB-UniRule"/>
</dbReference>
<dbReference type="PROSITE" id="PS50917">
    <property type="entry name" value="SPOC"/>
    <property type="match status" value="1"/>
</dbReference>
<feature type="domain" description="RRM" evidence="8">
    <location>
        <begin position="304"/>
        <end position="378"/>
    </location>
</feature>
<dbReference type="GO" id="GO:0005634">
    <property type="term" value="C:nucleus"/>
    <property type="evidence" value="ECO:0007669"/>
    <property type="project" value="UniProtKB-SubCell"/>
</dbReference>
<evidence type="ECO:0000256" key="1">
    <source>
        <dbReference type="ARBA" id="ARBA00004123"/>
    </source>
</evidence>
<feature type="domain" description="SPOC" evidence="9">
    <location>
        <begin position="429"/>
        <end position="580"/>
    </location>
</feature>
<evidence type="ECO:0000313" key="11">
    <source>
        <dbReference type="Proteomes" id="UP000274131"/>
    </source>
</evidence>
<proteinExistence type="inferred from homology"/>
<dbReference type="Pfam" id="PF07744">
    <property type="entry name" value="SPOC"/>
    <property type="match status" value="1"/>
</dbReference>
<dbReference type="Gene3D" id="2.40.290.10">
    <property type="match status" value="1"/>
</dbReference>
<comment type="similarity">
    <text evidence="2">Belongs to the RRM Spen family.</text>
</comment>
<dbReference type="WBParaSite" id="EVEC_0000923701-mRNA-1">
    <property type="protein sequence ID" value="EVEC_0000923701-mRNA-1"/>
    <property type="gene ID" value="EVEC_0000923701"/>
</dbReference>
<dbReference type="EMBL" id="UXUI01009552">
    <property type="protein sequence ID" value="VDD93927.1"/>
    <property type="molecule type" value="Genomic_DNA"/>
</dbReference>
<sequence>MGKKEEDCKRITKGKDDKKRSRTRVPRFKFFDREDNVSTSRREESTSSRREESTSSSQSQYELSDHYRQRFGTRSPIEYMNLRLSDYDYKLSRDEVSSILENELSQFGLFEIKFVDRPNKEMRLAYINFERRDAAHKIRHTMIPRLKQLLGKKIFLEPAGIIRDQYGKYSPDRYCRAARANREKDFQDMQRETPAMGRKVKEITADILNVHSKEEEVEPTRTLFVGNLPENVTAEEIQKVFETYGHVVDVDIKQPTAADLSPYAFVLFETIEQAISAKYNQNRRPIRPGANKCKIGFGKSLPSQTIWVGNLGYWTTKELLMAEFDRYGLIEELDYDEGENDAYIRFSNETAAIDACRGMKNYPLGGPDHCIFVDFARNFLRLRRKRQCSLEESLVEVQKDASTDEIPIKRFFLKDNSSASSSREEIGNLEQLQKNIACTWQGYLVFRRHYFPIKLYRIYGSEHMIQNLMRNPAENGAPYKLVLTQRTPLSDTETIEEKLANLSQAEVAVMIAVAVSCSLESVINYLLERQAAGVVVIPECSVHIFPPHQTTTKLVDLVAPEVSILSENCGYLLLVLLRDDPSEEGANGF</sequence>
<evidence type="ECO:0000313" key="12">
    <source>
        <dbReference type="WBParaSite" id="EVEC_0000923701-mRNA-1"/>
    </source>
</evidence>
<evidence type="ECO:0000256" key="3">
    <source>
        <dbReference type="ARBA" id="ARBA00022553"/>
    </source>
</evidence>
<evidence type="ECO:0000256" key="2">
    <source>
        <dbReference type="ARBA" id="ARBA00005387"/>
    </source>
</evidence>